<evidence type="ECO:0000259" key="13">
    <source>
        <dbReference type="PROSITE" id="PS51384"/>
    </source>
</evidence>
<dbReference type="GO" id="GO:0006879">
    <property type="term" value="P:intracellular iron ion homeostasis"/>
    <property type="evidence" value="ECO:0007669"/>
    <property type="project" value="TreeGrafter"/>
</dbReference>
<dbReference type="InterPro" id="IPR013112">
    <property type="entry name" value="FAD-bd_8"/>
</dbReference>
<dbReference type="PANTHER" id="PTHR32361:SF9">
    <property type="entry name" value="FERRIC REDUCTASE TRANSMEMBRANE COMPONENT 3-RELATED"/>
    <property type="match status" value="1"/>
</dbReference>
<keyword evidence="8" id="KW-0406">Ion transport</keyword>
<keyword evidence="7" id="KW-0560">Oxidoreductase</keyword>
<gene>
    <name evidence="14" type="ORF">EDD36DRAFT_312233</name>
</gene>
<dbReference type="GO" id="GO:0000293">
    <property type="term" value="F:ferric-chelate reductase activity"/>
    <property type="evidence" value="ECO:0007669"/>
    <property type="project" value="UniProtKB-ARBA"/>
</dbReference>
<feature type="transmembrane region" description="Helical" evidence="12">
    <location>
        <begin position="352"/>
        <end position="370"/>
    </location>
</feature>
<dbReference type="GO" id="GO:0005886">
    <property type="term" value="C:plasma membrane"/>
    <property type="evidence" value="ECO:0007669"/>
    <property type="project" value="TreeGrafter"/>
</dbReference>
<dbReference type="InterPro" id="IPR017927">
    <property type="entry name" value="FAD-bd_FR_type"/>
</dbReference>
<feature type="region of interest" description="Disordered" evidence="11">
    <location>
        <begin position="528"/>
        <end position="556"/>
    </location>
</feature>
<feature type="transmembrane region" description="Helical" evidence="12">
    <location>
        <begin position="240"/>
        <end position="261"/>
    </location>
</feature>
<dbReference type="GO" id="GO:0015677">
    <property type="term" value="P:copper ion import"/>
    <property type="evidence" value="ECO:0007669"/>
    <property type="project" value="TreeGrafter"/>
</dbReference>
<evidence type="ECO:0000256" key="9">
    <source>
        <dbReference type="ARBA" id="ARBA00023136"/>
    </source>
</evidence>
<dbReference type="InterPro" id="IPR039261">
    <property type="entry name" value="FNR_nucleotide-bd"/>
</dbReference>
<dbReference type="SFLD" id="SFLDS00052">
    <property type="entry name" value="Ferric_Reductase_Domain"/>
    <property type="match status" value="1"/>
</dbReference>
<dbReference type="Gene3D" id="3.40.50.80">
    <property type="entry name" value="Nucleotide-binding domain of ferredoxin-NADP reductase (FNR) module"/>
    <property type="match status" value="1"/>
</dbReference>
<feature type="domain" description="FAD-binding FR-type" evidence="13">
    <location>
        <begin position="440"/>
        <end position="607"/>
    </location>
</feature>
<comment type="similarity">
    <text evidence="2">Belongs to the ferric reductase (FRE) family.</text>
</comment>
<dbReference type="InterPro" id="IPR013130">
    <property type="entry name" value="Fe3_Rdtase_TM_dom"/>
</dbReference>
<dbReference type="Pfam" id="PF08022">
    <property type="entry name" value="FAD_binding_8"/>
    <property type="match status" value="1"/>
</dbReference>
<dbReference type="SUPFAM" id="SSF52343">
    <property type="entry name" value="Ferredoxin reductase-like, C-terminal NADP-linked domain"/>
    <property type="match status" value="1"/>
</dbReference>
<keyword evidence="9 12" id="KW-0472">Membrane</keyword>
<evidence type="ECO:0000313" key="15">
    <source>
        <dbReference type="Proteomes" id="UP001203852"/>
    </source>
</evidence>
<dbReference type="Pfam" id="PF01794">
    <property type="entry name" value="Ferric_reduct"/>
    <property type="match status" value="1"/>
</dbReference>
<keyword evidence="15" id="KW-1185">Reference proteome</keyword>
<feature type="transmembrane region" description="Helical" evidence="12">
    <location>
        <begin position="382"/>
        <end position="400"/>
    </location>
</feature>
<dbReference type="InterPro" id="IPR051410">
    <property type="entry name" value="Ferric/Cupric_Reductase"/>
</dbReference>
<dbReference type="EMBL" id="MU404357">
    <property type="protein sequence ID" value="KAI1611070.1"/>
    <property type="molecule type" value="Genomic_DNA"/>
</dbReference>
<keyword evidence="4 12" id="KW-0812">Transmembrane</keyword>
<evidence type="ECO:0000256" key="3">
    <source>
        <dbReference type="ARBA" id="ARBA00022448"/>
    </source>
</evidence>
<keyword evidence="3" id="KW-0813">Transport</keyword>
<keyword evidence="5" id="KW-0249">Electron transport</keyword>
<dbReference type="PANTHER" id="PTHR32361">
    <property type="entry name" value="FERRIC/CUPRIC REDUCTASE TRANSMEMBRANE COMPONENT"/>
    <property type="match status" value="1"/>
</dbReference>
<evidence type="ECO:0000256" key="5">
    <source>
        <dbReference type="ARBA" id="ARBA00022982"/>
    </source>
</evidence>
<protein>
    <submittedName>
        <fullName evidence="14">Ferric-chelate reductase</fullName>
    </submittedName>
</protein>
<evidence type="ECO:0000256" key="12">
    <source>
        <dbReference type="SAM" id="Phobius"/>
    </source>
</evidence>
<proteinExistence type="inferred from homology"/>
<sequence>MAMEVSYFYLALTVFGYSPASDCVNGIRTDLSKFNFAGGTPGDDWGNVCTNNLSVHSMWAAARLYCAPKEIAVGAKLLGVFCQQFGQVKLLPYQEVLPHLTEDYVSSLPIVGFNDINETKIWDHPVLISKDFFDAGVRTTSIFHRQDILNQPLSWAIYAFWGGILLIGIIARVVTYFSSTRLATPSADIEDHAKYATAGGGSHWSFARYWTRRTLIIPTAFGLHGQRYWRLITVPTRLEALVLAAFYLLVLIICCVSYEIFWPNLFFTEAMQTWRYIADRTGQVCIATLPFLWMFAGRNNIWLWLTGWKYSTFSIFHRHIARVATITAIVHATSHTVLAVDKGILAESWSEQYFHMGGMAVASMGLLVLFSSMWFRKKCYEFFLLVHIALAVIVVVALFYHIKPFEGEYEPYLWPIVAIWSFDRFARFVRLVYCNLHVRLSGRPATTSTTATYLKDGDVIRLEVSPGSRMLKPGPGQHYFIYQPATWKTWENHPFTLATWHPTHANAKSPKISISSTDTTLLRKAVEVEEMPPNSPTGSSSSRTSSSSPLEKQHAADEHDAKYKLVFFVRPYSGWTKRLKAECLKSSSGSVNPKVLIEGPYGGCKPLHLYENVIFIVGGTGLSGALPYLLDHVSRTSEGVSTRTRDITFIWTTKQASLIWDVAARELQPLLDRDDVRMHFHATSDHGNNVEKTDEISPQLGISRGRPDVRHHILTLAEEIHAAGSKGGKVAILACGPAGVAADARHAVHEALKHGKRNIEYFEETFGW</sequence>
<evidence type="ECO:0000256" key="1">
    <source>
        <dbReference type="ARBA" id="ARBA00004141"/>
    </source>
</evidence>
<feature type="transmembrane region" description="Helical" evidence="12">
    <location>
        <begin position="281"/>
        <end position="299"/>
    </location>
</feature>
<evidence type="ECO:0000256" key="8">
    <source>
        <dbReference type="ARBA" id="ARBA00023065"/>
    </source>
</evidence>
<comment type="subcellular location">
    <subcellularLocation>
        <location evidence="1">Membrane</location>
        <topology evidence="1">Multi-pass membrane protein</topology>
    </subcellularLocation>
</comment>
<accession>A0AAN6DQM5</accession>
<dbReference type="InterPro" id="IPR013121">
    <property type="entry name" value="Fe_red_NAD-bd_6"/>
</dbReference>
<dbReference type="AlphaFoldDB" id="A0AAN6DQM5"/>
<evidence type="ECO:0000256" key="10">
    <source>
        <dbReference type="ARBA" id="ARBA00023180"/>
    </source>
</evidence>
<organism evidence="14 15">
    <name type="scientific">Exophiala viscosa</name>
    <dbReference type="NCBI Taxonomy" id="2486360"/>
    <lineage>
        <taxon>Eukaryota</taxon>
        <taxon>Fungi</taxon>
        <taxon>Dikarya</taxon>
        <taxon>Ascomycota</taxon>
        <taxon>Pezizomycotina</taxon>
        <taxon>Eurotiomycetes</taxon>
        <taxon>Chaetothyriomycetidae</taxon>
        <taxon>Chaetothyriales</taxon>
        <taxon>Herpotrichiellaceae</taxon>
        <taxon>Exophiala</taxon>
    </lineage>
</organism>
<feature type="transmembrane region" description="Helical" evidence="12">
    <location>
        <begin position="320"/>
        <end position="340"/>
    </location>
</feature>
<evidence type="ECO:0000256" key="6">
    <source>
        <dbReference type="ARBA" id="ARBA00022989"/>
    </source>
</evidence>
<dbReference type="SFLD" id="SFLDG01168">
    <property type="entry name" value="Ferric_reductase_subgroup_(FRE"/>
    <property type="match status" value="1"/>
</dbReference>
<evidence type="ECO:0000256" key="4">
    <source>
        <dbReference type="ARBA" id="ARBA00022692"/>
    </source>
</evidence>
<feature type="transmembrane region" description="Helical" evidence="12">
    <location>
        <begin position="155"/>
        <end position="174"/>
    </location>
</feature>
<keyword evidence="6 12" id="KW-1133">Transmembrane helix</keyword>
<dbReference type="Pfam" id="PF08030">
    <property type="entry name" value="NAD_binding_6"/>
    <property type="match status" value="1"/>
</dbReference>
<evidence type="ECO:0000256" key="7">
    <source>
        <dbReference type="ARBA" id="ARBA00023002"/>
    </source>
</evidence>
<feature type="compositionally biased region" description="Low complexity" evidence="11">
    <location>
        <begin position="536"/>
        <end position="549"/>
    </location>
</feature>
<dbReference type="PROSITE" id="PS51384">
    <property type="entry name" value="FAD_FR"/>
    <property type="match status" value="1"/>
</dbReference>
<name>A0AAN6DQM5_9EURO</name>
<dbReference type="Proteomes" id="UP001203852">
    <property type="component" value="Unassembled WGS sequence"/>
</dbReference>
<dbReference type="GO" id="GO:0006826">
    <property type="term" value="P:iron ion transport"/>
    <property type="evidence" value="ECO:0007669"/>
    <property type="project" value="TreeGrafter"/>
</dbReference>
<evidence type="ECO:0000313" key="14">
    <source>
        <dbReference type="EMBL" id="KAI1611070.1"/>
    </source>
</evidence>
<evidence type="ECO:0000256" key="11">
    <source>
        <dbReference type="SAM" id="MobiDB-lite"/>
    </source>
</evidence>
<evidence type="ECO:0000256" key="2">
    <source>
        <dbReference type="ARBA" id="ARBA00006278"/>
    </source>
</evidence>
<reference evidence="14" key="1">
    <citation type="journal article" date="2022" name="bioRxiv">
        <title>Deciphering the potential niche of two novel black yeast fungi from a biological soil crust based on their genomes, phenotypes, and melanin regulation.</title>
        <authorList>
            <consortium name="DOE Joint Genome Institute"/>
            <person name="Carr E.C."/>
            <person name="Barton Q."/>
            <person name="Grambo S."/>
            <person name="Sullivan M."/>
            <person name="Renfro C.M."/>
            <person name="Kuo A."/>
            <person name="Pangilinan J."/>
            <person name="Lipzen A."/>
            <person name="Keymanesh K."/>
            <person name="Savage E."/>
            <person name="Barry K."/>
            <person name="Grigoriev I.V."/>
            <person name="Riekhof W.R."/>
            <person name="Harris S.S."/>
        </authorList>
    </citation>
    <scope>NUCLEOTIDE SEQUENCE</scope>
    <source>
        <strain evidence="14">JF 03-4F</strain>
    </source>
</reference>
<keyword evidence="10" id="KW-0325">Glycoprotein</keyword>
<comment type="caution">
    <text evidence="14">The sequence shown here is derived from an EMBL/GenBank/DDBJ whole genome shotgun (WGS) entry which is preliminary data.</text>
</comment>
<dbReference type="CDD" id="cd06186">
    <property type="entry name" value="NOX_Duox_like_FAD_NADP"/>
    <property type="match status" value="1"/>
</dbReference>